<evidence type="ECO:0000313" key="4">
    <source>
        <dbReference type="EMBL" id="GAA2279393.1"/>
    </source>
</evidence>
<comment type="caution">
    <text evidence="4">The sequence shown here is derived from an EMBL/GenBank/DDBJ whole genome shotgun (WGS) entry which is preliminary data.</text>
</comment>
<keyword evidence="5" id="KW-1185">Reference proteome</keyword>
<dbReference type="Proteomes" id="UP001500442">
    <property type="component" value="Unassembled WGS sequence"/>
</dbReference>
<dbReference type="EMBL" id="BAAASN010000020">
    <property type="protein sequence ID" value="GAA2279393.1"/>
    <property type="molecule type" value="Genomic_DNA"/>
</dbReference>
<dbReference type="SUPFAM" id="SSF48317">
    <property type="entry name" value="Acid phosphatase/Vanadium-dependent haloperoxidase"/>
    <property type="match status" value="1"/>
</dbReference>
<feature type="compositionally biased region" description="Basic residues" evidence="1">
    <location>
        <begin position="329"/>
        <end position="341"/>
    </location>
</feature>
<evidence type="ECO:0000313" key="5">
    <source>
        <dbReference type="Proteomes" id="UP001500442"/>
    </source>
</evidence>
<keyword evidence="2" id="KW-0472">Membrane</keyword>
<feature type="region of interest" description="Disordered" evidence="1">
    <location>
        <begin position="310"/>
        <end position="341"/>
    </location>
</feature>
<feature type="transmembrane region" description="Helical" evidence="2">
    <location>
        <begin position="161"/>
        <end position="180"/>
    </location>
</feature>
<keyword evidence="2" id="KW-0812">Transmembrane</keyword>
<protein>
    <recommendedName>
        <fullName evidence="3">Phosphatidic acid phosphatase type 2/haloperoxidase domain-containing protein</fullName>
    </recommendedName>
</protein>
<dbReference type="InterPro" id="IPR036938">
    <property type="entry name" value="PAP2/HPO_sf"/>
</dbReference>
<dbReference type="Gene3D" id="1.20.144.10">
    <property type="entry name" value="Phosphatidic acid phosphatase type 2/haloperoxidase"/>
    <property type="match status" value="1"/>
</dbReference>
<name>A0ABN3F124_9ACTN</name>
<evidence type="ECO:0000256" key="2">
    <source>
        <dbReference type="SAM" id="Phobius"/>
    </source>
</evidence>
<feature type="compositionally biased region" description="Low complexity" evidence="1">
    <location>
        <begin position="313"/>
        <end position="322"/>
    </location>
</feature>
<accession>A0ABN3F124</accession>
<evidence type="ECO:0000256" key="1">
    <source>
        <dbReference type="SAM" id="MobiDB-lite"/>
    </source>
</evidence>
<keyword evidence="2" id="KW-1133">Transmembrane helix</keyword>
<dbReference type="Pfam" id="PF01569">
    <property type="entry name" value="PAP2"/>
    <property type="match status" value="1"/>
</dbReference>
<feature type="transmembrane region" description="Helical" evidence="2">
    <location>
        <begin position="187"/>
        <end position="206"/>
    </location>
</feature>
<sequence>MKKVCKVDGSTPVRLSSPPLPVVGSSRMRDTPRPRATTGGTRPGPPQLRPGRAVAHNTGASGSGSPHRSDGCPPQTPRGARHTGPVGRSGTLPPVPGRPTTSRSRRSRVLWALVAPPALLLVLITWQVAAHGPLARADERIGGRLVRPGGVSQFLADLGGIPVAVPVLAAVLAVAALLARRAEAARWWLPSLVAALLMAAVPLLVVPLKELIDRPGPPVMAPETGFYPSGHSATAAVAYGGAVLVLWPWLRGAFARTAALLVCGALNAGTGFGLVRHGYHWPLDVLGAWCLCALPLTGLGVFLSARSPRVPTRAASSGGSRRPSPPGRPARRGRTWPCRRR</sequence>
<feature type="domain" description="Phosphatidic acid phosphatase type 2/haloperoxidase" evidence="3">
    <location>
        <begin position="191"/>
        <end position="297"/>
    </location>
</feature>
<feature type="transmembrane region" description="Helical" evidence="2">
    <location>
        <begin position="259"/>
        <end position="279"/>
    </location>
</feature>
<feature type="transmembrane region" description="Helical" evidence="2">
    <location>
        <begin position="109"/>
        <end position="129"/>
    </location>
</feature>
<feature type="transmembrane region" description="Helical" evidence="2">
    <location>
        <begin position="285"/>
        <end position="305"/>
    </location>
</feature>
<proteinExistence type="predicted"/>
<gene>
    <name evidence="4" type="ORF">GCM10010368_56630</name>
</gene>
<feature type="region of interest" description="Disordered" evidence="1">
    <location>
        <begin position="1"/>
        <end position="103"/>
    </location>
</feature>
<dbReference type="CDD" id="cd03392">
    <property type="entry name" value="PAP2_like_2"/>
    <property type="match status" value="1"/>
</dbReference>
<feature type="compositionally biased region" description="Low complexity" evidence="1">
    <location>
        <begin position="12"/>
        <end position="26"/>
    </location>
</feature>
<dbReference type="InterPro" id="IPR000326">
    <property type="entry name" value="PAP2/HPO"/>
</dbReference>
<feature type="transmembrane region" description="Helical" evidence="2">
    <location>
        <begin position="226"/>
        <end position="247"/>
    </location>
</feature>
<dbReference type="SMART" id="SM00014">
    <property type="entry name" value="acidPPc"/>
    <property type="match status" value="1"/>
</dbReference>
<reference evidence="4 5" key="1">
    <citation type="journal article" date="2019" name="Int. J. Syst. Evol. Microbiol.">
        <title>The Global Catalogue of Microorganisms (GCM) 10K type strain sequencing project: providing services to taxonomists for standard genome sequencing and annotation.</title>
        <authorList>
            <consortium name="The Broad Institute Genomics Platform"/>
            <consortium name="The Broad Institute Genome Sequencing Center for Infectious Disease"/>
            <person name="Wu L."/>
            <person name="Ma J."/>
        </authorList>
    </citation>
    <scope>NUCLEOTIDE SEQUENCE [LARGE SCALE GENOMIC DNA]</scope>
    <source>
        <strain evidence="4 5">JCM 4823</strain>
    </source>
</reference>
<evidence type="ECO:0000259" key="3">
    <source>
        <dbReference type="SMART" id="SM00014"/>
    </source>
</evidence>
<organism evidence="4 5">
    <name type="scientific">Streptomyces roseiscleroticus</name>
    <dbReference type="NCBI Taxonomy" id="1972"/>
    <lineage>
        <taxon>Bacteria</taxon>
        <taxon>Bacillati</taxon>
        <taxon>Actinomycetota</taxon>
        <taxon>Actinomycetes</taxon>
        <taxon>Kitasatosporales</taxon>
        <taxon>Streptomycetaceae</taxon>
        <taxon>Streptomyces</taxon>
    </lineage>
</organism>